<dbReference type="STRING" id="6265.A0A0B2UM09"/>
<dbReference type="AlphaFoldDB" id="A0A0B2UM09"/>
<dbReference type="PANTHER" id="PTHR11629:SF56">
    <property type="entry name" value="V-TYPE PROTON ATPASE 116 KDA SUBUNIT A 4"/>
    <property type="match status" value="1"/>
</dbReference>
<proteinExistence type="inferred from homology"/>
<keyword evidence="8" id="KW-0375">Hydrogen ion transport</keyword>
<feature type="transmembrane region" description="Helical" evidence="8">
    <location>
        <begin position="42"/>
        <end position="62"/>
    </location>
</feature>
<dbReference type="PANTHER" id="PTHR11629">
    <property type="entry name" value="VACUOLAR PROTON ATPASES"/>
    <property type="match status" value="1"/>
</dbReference>
<dbReference type="EMBL" id="JPKZ01003745">
    <property type="protein sequence ID" value="KHN72066.1"/>
    <property type="molecule type" value="Genomic_DNA"/>
</dbReference>
<evidence type="ECO:0000256" key="1">
    <source>
        <dbReference type="ARBA" id="ARBA00004141"/>
    </source>
</evidence>
<protein>
    <recommendedName>
        <fullName evidence="8">V-type proton ATPase subunit a</fullName>
    </recommendedName>
</protein>
<dbReference type="Proteomes" id="UP000031036">
    <property type="component" value="Unassembled WGS sequence"/>
</dbReference>
<keyword evidence="5 8" id="KW-1133">Transmembrane helix</keyword>
<evidence type="ECO:0000313" key="9">
    <source>
        <dbReference type="EMBL" id="KHN72066.1"/>
    </source>
</evidence>
<keyword evidence="7 8" id="KW-0472">Membrane</keyword>
<feature type="transmembrane region" description="Helical" evidence="8">
    <location>
        <begin position="74"/>
        <end position="99"/>
    </location>
</feature>
<dbReference type="GO" id="GO:0007035">
    <property type="term" value="P:vacuolar acidification"/>
    <property type="evidence" value="ECO:0007669"/>
    <property type="project" value="TreeGrafter"/>
</dbReference>
<keyword evidence="6 8" id="KW-0406">Ion transport</keyword>
<evidence type="ECO:0000313" key="10">
    <source>
        <dbReference type="Proteomes" id="UP000031036"/>
    </source>
</evidence>
<evidence type="ECO:0000256" key="6">
    <source>
        <dbReference type="ARBA" id="ARBA00023065"/>
    </source>
</evidence>
<dbReference type="Pfam" id="PF01496">
    <property type="entry name" value="V_ATPase_I"/>
    <property type="match status" value="1"/>
</dbReference>
<dbReference type="GO" id="GO:0051117">
    <property type="term" value="F:ATPase binding"/>
    <property type="evidence" value="ECO:0007669"/>
    <property type="project" value="TreeGrafter"/>
</dbReference>
<dbReference type="InterPro" id="IPR002490">
    <property type="entry name" value="V-ATPase_116kDa_su"/>
</dbReference>
<dbReference type="GO" id="GO:0016471">
    <property type="term" value="C:vacuolar proton-transporting V-type ATPase complex"/>
    <property type="evidence" value="ECO:0007669"/>
    <property type="project" value="TreeGrafter"/>
</dbReference>
<gene>
    <name evidence="9" type="primary">unc-32</name>
    <name evidence="9" type="ORF">Tcan_08858</name>
</gene>
<organism evidence="9 10">
    <name type="scientific">Toxocara canis</name>
    <name type="common">Canine roundworm</name>
    <dbReference type="NCBI Taxonomy" id="6265"/>
    <lineage>
        <taxon>Eukaryota</taxon>
        <taxon>Metazoa</taxon>
        <taxon>Ecdysozoa</taxon>
        <taxon>Nematoda</taxon>
        <taxon>Chromadorea</taxon>
        <taxon>Rhabditida</taxon>
        <taxon>Spirurina</taxon>
        <taxon>Ascaridomorpha</taxon>
        <taxon>Ascaridoidea</taxon>
        <taxon>Toxocaridae</taxon>
        <taxon>Toxocara</taxon>
    </lineage>
</organism>
<keyword evidence="4 8" id="KW-0812">Transmembrane</keyword>
<evidence type="ECO:0000256" key="8">
    <source>
        <dbReference type="RuleBase" id="RU361189"/>
    </source>
</evidence>
<comment type="function">
    <text evidence="8">Essential component of the vacuolar proton pump (V-ATPase), a multimeric enzyme that catalyzes the translocation of protons across the membranes. Required for assembly and activity of the V-ATPase.</text>
</comment>
<evidence type="ECO:0000256" key="2">
    <source>
        <dbReference type="ARBA" id="ARBA00009904"/>
    </source>
</evidence>
<sequence>MMTLDPLTSYMKDGGPYPFGVDPVWSLAENRLTFLNSLKMKAAVIIGVSQMTFGVMLSFLNYRFFKSRVDIITVFIPQIIFLSSVFIYLCLQIVVKWIFFSAEAGYVFGQYYPGSLETF</sequence>
<name>A0A0B2UM09_TOXCA</name>
<evidence type="ECO:0000256" key="7">
    <source>
        <dbReference type="ARBA" id="ARBA00023136"/>
    </source>
</evidence>
<keyword evidence="10" id="KW-1185">Reference proteome</keyword>
<accession>A0A0B2UM09</accession>
<comment type="similarity">
    <text evidence="2 8">Belongs to the V-ATPase 116 kDa subunit family.</text>
</comment>
<evidence type="ECO:0000256" key="3">
    <source>
        <dbReference type="ARBA" id="ARBA00022448"/>
    </source>
</evidence>
<comment type="caution">
    <text evidence="8">Lacks conserved residue(s) required for the propagation of feature annotation.</text>
</comment>
<dbReference type="GO" id="GO:0033179">
    <property type="term" value="C:proton-transporting V-type ATPase, V0 domain"/>
    <property type="evidence" value="ECO:0007669"/>
    <property type="project" value="InterPro"/>
</dbReference>
<evidence type="ECO:0000256" key="4">
    <source>
        <dbReference type="ARBA" id="ARBA00022692"/>
    </source>
</evidence>
<reference evidence="9 10" key="1">
    <citation type="submission" date="2014-11" db="EMBL/GenBank/DDBJ databases">
        <title>Genetic blueprint of the zoonotic pathogen Toxocara canis.</title>
        <authorList>
            <person name="Zhu X.-Q."/>
            <person name="Korhonen P.K."/>
            <person name="Cai H."/>
            <person name="Young N.D."/>
            <person name="Nejsum P."/>
            <person name="von Samson-Himmelstjerna G."/>
            <person name="Boag P.R."/>
            <person name="Tan P."/>
            <person name="Li Q."/>
            <person name="Min J."/>
            <person name="Yang Y."/>
            <person name="Wang X."/>
            <person name="Fang X."/>
            <person name="Hall R.S."/>
            <person name="Hofmann A."/>
            <person name="Sternberg P.W."/>
            <person name="Jex A.R."/>
            <person name="Gasser R.B."/>
        </authorList>
    </citation>
    <scope>NUCLEOTIDE SEQUENCE [LARGE SCALE GENOMIC DNA]</scope>
    <source>
        <strain evidence="9">PN_DK_2014</strain>
    </source>
</reference>
<comment type="subcellular location">
    <subcellularLocation>
        <location evidence="1">Membrane</location>
        <topology evidence="1">Multi-pass membrane protein</topology>
    </subcellularLocation>
</comment>
<dbReference type="OrthoDB" id="5832475at2759"/>
<keyword evidence="3 8" id="KW-0813">Transport</keyword>
<dbReference type="GO" id="GO:0046961">
    <property type="term" value="F:proton-transporting ATPase activity, rotational mechanism"/>
    <property type="evidence" value="ECO:0007669"/>
    <property type="project" value="InterPro"/>
</dbReference>
<dbReference type="GO" id="GO:0005886">
    <property type="term" value="C:plasma membrane"/>
    <property type="evidence" value="ECO:0007669"/>
    <property type="project" value="TreeGrafter"/>
</dbReference>
<comment type="caution">
    <text evidence="9">The sequence shown here is derived from an EMBL/GenBank/DDBJ whole genome shotgun (WGS) entry which is preliminary data.</text>
</comment>
<evidence type="ECO:0000256" key="5">
    <source>
        <dbReference type="ARBA" id="ARBA00022989"/>
    </source>
</evidence>